<dbReference type="Pfam" id="PF21539">
    <property type="entry name" value="Med15_C"/>
    <property type="match status" value="1"/>
</dbReference>
<comment type="caution">
    <text evidence="2">The sequence shown here is derived from an EMBL/GenBank/DDBJ whole genome shotgun (WGS) entry which is preliminary data.</text>
</comment>
<gene>
    <name evidence="2" type="ORF">STAS_29347</name>
</gene>
<name>A0A5A7R3F4_STRAF</name>
<dbReference type="GO" id="GO:0003713">
    <property type="term" value="F:transcription coactivator activity"/>
    <property type="evidence" value="ECO:0007669"/>
    <property type="project" value="InterPro"/>
</dbReference>
<feature type="non-terminal residue" evidence="2">
    <location>
        <position position="1"/>
    </location>
</feature>
<protein>
    <submittedName>
        <fullName evidence="2">Transcription cofactor</fullName>
    </submittedName>
</protein>
<dbReference type="GO" id="GO:0031490">
    <property type="term" value="F:chromatin DNA binding"/>
    <property type="evidence" value="ECO:0007669"/>
    <property type="project" value="InterPro"/>
</dbReference>
<evidence type="ECO:0000313" key="3">
    <source>
        <dbReference type="Proteomes" id="UP000325081"/>
    </source>
</evidence>
<reference evidence="3" key="1">
    <citation type="journal article" date="2019" name="Curr. Biol.">
        <title>Genome Sequence of Striga asiatica Provides Insight into the Evolution of Plant Parasitism.</title>
        <authorList>
            <person name="Yoshida S."/>
            <person name="Kim S."/>
            <person name="Wafula E.K."/>
            <person name="Tanskanen J."/>
            <person name="Kim Y.M."/>
            <person name="Honaas L."/>
            <person name="Yang Z."/>
            <person name="Spallek T."/>
            <person name="Conn C.E."/>
            <person name="Ichihashi Y."/>
            <person name="Cheong K."/>
            <person name="Cui S."/>
            <person name="Der J.P."/>
            <person name="Gundlach H."/>
            <person name="Jiao Y."/>
            <person name="Hori C."/>
            <person name="Ishida J.K."/>
            <person name="Kasahara H."/>
            <person name="Kiba T."/>
            <person name="Kim M.S."/>
            <person name="Koo N."/>
            <person name="Laohavisit A."/>
            <person name="Lee Y.H."/>
            <person name="Lumba S."/>
            <person name="McCourt P."/>
            <person name="Mortimer J.C."/>
            <person name="Mutuku J.M."/>
            <person name="Nomura T."/>
            <person name="Sasaki-Sekimoto Y."/>
            <person name="Seto Y."/>
            <person name="Wang Y."/>
            <person name="Wakatake T."/>
            <person name="Sakakibara H."/>
            <person name="Demura T."/>
            <person name="Yamaguchi S."/>
            <person name="Yoneyama K."/>
            <person name="Manabe R.I."/>
            <person name="Nelson D.C."/>
            <person name="Schulman A.H."/>
            <person name="Timko M.P."/>
            <person name="dePamphilis C.W."/>
            <person name="Choi D."/>
            <person name="Shirasu K."/>
        </authorList>
    </citation>
    <scope>NUCLEOTIDE SEQUENCE [LARGE SCALE GENOMIC DNA]</scope>
    <source>
        <strain evidence="3">cv. UVA1</strain>
    </source>
</reference>
<feature type="domain" description="ARC105/Med15 mediator subunit C-terminal" evidence="1">
    <location>
        <begin position="404"/>
        <end position="469"/>
    </location>
</feature>
<dbReference type="EMBL" id="BKCP01010070">
    <property type="protein sequence ID" value="GER51936.1"/>
    <property type="molecule type" value="Genomic_DNA"/>
</dbReference>
<dbReference type="InterPro" id="IPR048386">
    <property type="entry name" value="Med15_C"/>
</dbReference>
<organism evidence="2 3">
    <name type="scientific">Striga asiatica</name>
    <name type="common">Asiatic witchweed</name>
    <name type="synonym">Buchnera asiatica</name>
    <dbReference type="NCBI Taxonomy" id="4170"/>
    <lineage>
        <taxon>Eukaryota</taxon>
        <taxon>Viridiplantae</taxon>
        <taxon>Streptophyta</taxon>
        <taxon>Embryophyta</taxon>
        <taxon>Tracheophyta</taxon>
        <taxon>Spermatophyta</taxon>
        <taxon>Magnoliopsida</taxon>
        <taxon>eudicotyledons</taxon>
        <taxon>Gunneridae</taxon>
        <taxon>Pentapetalae</taxon>
        <taxon>asterids</taxon>
        <taxon>lamiids</taxon>
        <taxon>Lamiales</taxon>
        <taxon>Orobanchaceae</taxon>
        <taxon>Buchnereae</taxon>
        <taxon>Striga</taxon>
    </lineage>
</organism>
<dbReference type="Proteomes" id="UP000325081">
    <property type="component" value="Unassembled WGS sequence"/>
</dbReference>
<sequence>ILQMKNMFLADVLELYKRSQNAKNSTNNAESIASCEKVRIATERIFSFLHMSRSNISRWQKDKLYRTMKDVVDYMNQARLSNSFPQNQNQRAQINGLNQTRPSGPSNQSGLDHRAHSIFLSPTQPNNDGVLGRLDSVTPISPDLEKKQLKEQAVVKRLKSTQNSPRFNQRLSRVSCGSASALNSQKSSLPASPLSSSSSKLSKSVAISPLTPLTPNLKPVDFAKSPLSVDDSSKFSANSGDRLLKEEEARRKIISTDEKLLEKSGVTSVSHRALNSAIQDMNVIASLTDRIAESFLHSDSPRILADDIRYSMAKDQFETTTCQEIVTETGFCNTNNVEKRLNKKASDELFEEIQAINQRVMEVKVDVMNIDEVSRTGFDECALIRCSYVPIGPASQQMIHKLNLELIVPPNYPNFSPTVAEKMPSDCGESEEGKSLWRKAKSNLGLRLRPFSQPISVKQIARAWEISAREVFLEYAVQMGGGSFSSRYGEWCCSR</sequence>
<accession>A0A5A7R3F4</accession>
<proteinExistence type="predicted"/>
<evidence type="ECO:0000259" key="1">
    <source>
        <dbReference type="Pfam" id="PF21539"/>
    </source>
</evidence>
<dbReference type="AlphaFoldDB" id="A0A5A7R3F4"/>
<dbReference type="InterPro" id="IPR044661">
    <property type="entry name" value="MED15a/b/c-like"/>
</dbReference>
<evidence type="ECO:0000313" key="2">
    <source>
        <dbReference type="EMBL" id="GER51936.1"/>
    </source>
</evidence>
<keyword evidence="3" id="KW-1185">Reference proteome</keyword>
<dbReference type="OrthoDB" id="1896842at2759"/>
<dbReference type="PANTHER" id="PTHR33137">
    <property type="entry name" value="MEDIATOR OF RNA POLYMERASE II TRANSCRIPTION SUBUNIT 15A-RELATED"/>
    <property type="match status" value="1"/>
</dbReference>
<dbReference type="PANTHER" id="PTHR33137:SF4">
    <property type="entry name" value="MEDIATOR OF RNA POLYMERASE II TRANSCRIPTION SUBUNIT 15A-RELATED"/>
    <property type="match status" value="1"/>
</dbReference>